<dbReference type="PROSITE" id="PS50011">
    <property type="entry name" value="PROTEIN_KINASE_DOM"/>
    <property type="match status" value="1"/>
</dbReference>
<feature type="region of interest" description="Disordered" evidence="5">
    <location>
        <begin position="238"/>
        <end position="257"/>
    </location>
</feature>
<keyword evidence="6" id="KW-1133">Transmembrane helix</keyword>
<evidence type="ECO:0000256" key="2">
    <source>
        <dbReference type="ARBA" id="ARBA00022741"/>
    </source>
</evidence>
<dbReference type="Proteomes" id="UP001165653">
    <property type="component" value="Unassembled WGS sequence"/>
</dbReference>
<dbReference type="InterPro" id="IPR011009">
    <property type="entry name" value="Kinase-like_dom_sf"/>
</dbReference>
<dbReference type="SUPFAM" id="SSF56112">
    <property type="entry name" value="Protein kinase-like (PK-like)"/>
    <property type="match status" value="1"/>
</dbReference>
<dbReference type="RefSeq" id="WP_264510508.1">
    <property type="nucleotide sequence ID" value="NZ_JAPDDR010000001.1"/>
</dbReference>
<evidence type="ECO:0000313" key="8">
    <source>
        <dbReference type="EMBL" id="MCW1912263.1"/>
    </source>
</evidence>
<evidence type="ECO:0000313" key="9">
    <source>
        <dbReference type="Proteomes" id="UP001165653"/>
    </source>
</evidence>
<gene>
    <name evidence="8" type="ORF">OJ996_01680</name>
</gene>
<evidence type="ECO:0000256" key="4">
    <source>
        <dbReference type="ARBA" id="ARBA00022840"/>
    </source>
</evidence>
<dbReference type="InterPro" id="IPR000719">
    <property type="entry name" value="Prot_kinase_dom"/>
</dbReference>
<keyword evidence="6" id="KW-0812">Transmembrane</keyword>
<dbReference type="CDD" id="cd14014">
    <property type="entry name" value="STKc_PknB_like"/>
    <property type="match status" value="1"/>
</dbReference>
<proteinExistence type="predicted"/>
<feature type="transmembrane region" description="Helical" evidence="6">
    <location>
        <begin position="391"/>
        <end position="411"/>
    </location>
</feature>
<reference evidence="8" key="1">
    <citation type="submission" date="2022-10" db="EMBL/GenBank/DDBJ databases">
        <title>Luteolibacter sp. GHJ8, whole genome shotgun sequencing project.</title>
        <authorList>
            <person name="Zhao G."/>
            <person name="Shen L."/>
        </authorList>
    </citation>
    <scope>NUCLEOTIDE SEQUENCE</scope>
    <source>
        <strain evidence="8">GHJ8</strain>
    </source>
</reference>
<feature type="region of interest" description="Disordered" evidence="5">
    <location>
        <begin position="47"/>
        <end position="75"/>
    </location>
</feature>
<keyword evidence="2" id="KW-0547">Nucleotide-binding</keyword>
<keyword evidence="3 8" id="KW-0418">Kinase</keyword>
<dbReference type="InterPro" id="IPR011990">
    <property type="entry name" value="TPR-like_helical_dom_sf"/>
</dbReference>
<dbReference type="PANTHER" id="PTHR43289">
    <property type="entry name" value="MITOGEN-ACTIVATED PROTEIN KINASE KINASE KINASE 20-RELATED"/>
    <property type="match status" value="1"/>
</dbReference>
<keyword evidence="6" id="KW-0472">Membrane</keyword>
<evidence type="ECO:0000256" key="6">
    <source>
        <dbReference type="SAM" id="Phobius"/>
    </source>
</evidence>
<dbReference type="EMBL" id="JAPDDR010000001">
    <property type="protein sequence ID" value="MCW1912263.1"/>
    <property type="molecule type" value="Genomic_DNA"/>
</dbReference>
<dbReference type="InterPro" id="IPR008271">
    <property type="entry name" value="Ser/Thr_kinase_AS"/>
</dbReference>
<sequence length="746" mass="81869">MPSSLLQSLFLQASELPAEEQEEFLKGATDDAVLRQRVSDLLESARRSPDFLGSPTLDSAGNAVADPRGNSLGPGSRIGPYELVSKLGSGGGGIVFLARQEAPLRREVSLKVMRSSLDEEEPRWRFEIERKAIERMEHPGIARVLDAGLTEEDRPWIAMEYIAGEAITTWCDSQCSSLDERAALMASVCDAVHHAHQKGVLHRDLKPSNVLVTRTAEGVARPCLIDFGIARLSDAGIDSGQTRPGRLPGTPGYMSPEQIEGRTDDLDARSDIFSLGVILYELLVGASPFRDPDGTSRDVISPEKNTRLRSDDAMVRLAEQRGESPQAWKREMRGDLALIALKCLRADPDDRYASADALAADLRAFVAKLPVSAHRPSLGYLASRMIRRHPVASLSGAAAVFALVVCFIVILQTQRQAVTQRELARAEKKRAEDLFSGFSRLIVAGNPEYGNPRDYSLGQAVMDFAEHLPDELTRDPKTEARARHTLANALQGMGESTKAGEQFTECLKLLEGLPADESADVLPVILFGNAIVIAETNPDLAWQQLLRAEKLLAASKDAVDAYMRIRVLCQLSVMAHDRGDMEQARSMATGALAAAEKLVPEEPGLVARCLWTLARVERSVQNLDKAKALHERRVGLLSATEGDDSPLTWDARAELALLAVNGPDAEIHLETLRDLSRKTEEHFGPRHQQTLARWIDCARASGAAGRREDALGIYQKVLQQAESPTFAEPSTRERWLEEYEELKVAP</sequence>
<evidence type="ECO:0000259" key="7">
    <source>
        <dbReference type="PROSITE" id="PS50011"/>
    </source>
</evidence>
<dbReference type="SUPFAM" id="SSF48452">
    <property type="entry name" value="TPR-like"/>
    <property type="match status" value="1"/>
</dbReference>
<dbReference type="Pfam" id="PF00069">
    <property type="entry name" value="Pkinase"/>
    <property type="match status" value="1"/>
</dbReference>
<organism evidence="8 9">
    <name type="scientific">Luteolibacter rhizosphaerae</name>
    <dbReference type="NCBI Taxonomy" id="2989719"/>
    <lineage>
        <taxon>Bacteria</taxon>
        <taxon>Pseudomonadati</taxon>
        <taxon>Verrucomicrobiota</taxon>
        <taxon>Verrucomicrobiia</taxon>
        <taxon>Verrucomicrobiales</taxon>
        <taxon>Verrucomicrobiaceae</taxon>
        <taxon>Luteolibacter</taxon>
    </lineage>
</organism>
<evidence type="ECO:0000256" key="3">
    <source>
        <dbReference type="ARBA" id="ARBA00022777"/>
    </source>
</evidence>
<dbReference type="Gene3D" id="1.25.40.10">
    <property type="entry name" value="Tetratricopeptide repeat domain"/>
    <property type="match status" value="1"/>
</dbReference>
<keyword evidence="4" id="KW-0067">ATP-binding</keyword>
<dbReference type="GO" id="GO:0016301">
    <property type="term" value="F:kinase activity"/>
    <property type="evidence" value="ECO:0007669"/>
    <property type="project" value="UniProtKB-KW"/>
</dbReference>
<dbReference type="SMART" id="SM00220">
    <property type="entry name" value="S_TKc"/>
    <property type="match status" value="1"/>
</dbReference>
<dbReference type="Gene3D" id="1.10.510.10">
    <property type="entry name" value="Transferase(Phosphotransferase) domain 1"/>
    <property type="match status" value="1"/>
</dbReference>
<dbReference type="Gene3D" id="3.30.200.20">
    <property type="entry name" value="Phosphorylase Kinase, domain 1"/>
    <property type="match status" value="1"/>
</dbReference>
<accession>A0ABT3FXE4</accession>
<comment type="caution">
    <text evidence="8">The sequence shown here is derived from an EMBL/GenBank/DDBJ whole genome shotgun (WGS) entry which is preliminary data.</text>
</comment>
<feature type="domain" description="Protein kinase" evidence="7">
    <location>
        <begin position="81"/>
        <end position="366"/>
    </location>
</feature>
<evidence type="ECO:0000256" key="1">
    <source>
        <dbReference type="ARBA" id="ARBA00022679"/>
    </source>
</evidence>
<protein>
    <submittedName>
        <fullName evidence="8">Serine/threonine-protein kinase</fullName>
    </submittedName>
</protein>
<keyword evidence="9" id="KW-1185">Reference proteome</keyword>
<dbReference type="PROSITE" id="PS00108">
    <property type="entry name" value="PROTEIN_KINASE_ST"/>
    <property type="match status" value="1"/>
</dbReference>
<keyword evidence="1" id="KW-0808">Transferase</keyword>
<name>A0ABT3FXE4_9BACT</name>
<evidence type="ECO:0000256" key="5">
    <source>
        <dbReference type="SAM" id="MobiDB-lite"/>
    </source>
</evidence>
<dbReference type="PANTHER" id="PTHR43289:SF6">
    <property type="entry name" value="SERINE_THREONINE-PROTEIN KINASE NEKL-3"/>
    <property type="match status" value="1"/>
</dbReference>